<dbReference type="Gene3D" id="3.40.1360.10">
    <property type="match status" value="1"/>
</dbReference>
<dbReference type="GO" id="GO:0003899">
    <property type="term" value="F:DNA-directed RNA polymerase activity"/>
    <property type="evidence" value="ECO:0007669"/>
    <property type="project" value="UniProtKB-UniRule"/>
</dbReference>
<dbReference type="Pfam" id="PF08275">
    <property type="entry name" value="DNAG_N"/>
    <property type="match status" value="1"/>
</dbReference>
<evidence type="ECO:0000256" key="12">
    <source>
        <dbReference type="HAMAP-Rule" id="MF_00974"/>
    </source>
</evidence>
<evidence type="ECO:0000256" key="9">
    <source>
        <dbReference type="ARBA" id="ARBA00022842"/>
    </source>
</evidence>
<dbReference type="HAMAP" id="MF_00974">
    <property type="entry name" value="DNA_primase_DnaG"/>
    <property type="match status" value="1"/>
</dbReference>
<keyword evidence="7 12" id="KW-0863">Zinc-finger</keyword>
<dbReference type="Pfam" id="PF01807">
    <property type="entry name" value="Zn_ribbon_DnaG"/>
    <property type="match status" value="1"/>
</dbReference>
<comment type="domain">
    <text evidence="12">Contains an N-terminal zinc-binding domain, a central core domain that contains the primase activity, and a C-terminal DnaB-binding domain.</text>
</comment>
<dbReference type="SUPFAM" id="SSF57783">
    <property type="entry name" value="Zinc beta-ribbon"/>
    <property type="match status" value="1"/>
</dbReference>
<gene>
    <name evidence="12" type="primary">dnaG</name>
    <name evidence="16" type="ORF">A2750_03385</name>
</gene>
<comment type="similarity">
    <text evidence="12 13">Belongs to the DnaG primase family.</text>
</comment>
<evidence type="ECO:0000313" key="16">
    <source>
        <dbReference type="EMBL" id="OGN08593.1"/>
    </source>
</evidence>
<accession>A0A1F8F626</accession>
<dbReference type="SMART" id="SM00400">
    <property type="entry name" value="ZnF_CHCC"/>
    <property type="match status" value="1"/>
</dbReference>
<comment type="catalytic activity">
    <reaction evidence="12">
        <text>ssDNA + n NTP = ssDNA/pppN(pN)n-1 hybrid + (n-1) diphosphate.</text>
        <dbReference type="EC" id="2.7.7.101"/>
    </reaction>
</comment>
<comment type="function">
    <text evidence="12 13">RNA polymerase that catalyzes the synthesis of short RNA molecules used as primers for DNA polymerase during DNA replication.</text>
</comment>
<comment type="caution">
    <text evidence="16">The sequence shown here is derived from an EMBL/GenBank/DDBJ whole genome shotgun (WGS) entry which is preliminary data.</text>
</comment>
<keyword evidence="6 12" id="KW-0479">Metal-binding</keyword>
<name>A0A1F8F626_9BACT</name>
<dbReference type="PROSITE" id="PS50880">
    <property type="entry name" value="TOPRIM"/>
    <property type="match status" value="1"/>
</dbReference>
<feature type="domain" description="Toprim" evidence="15">
    <location>
        <begin position="275"/>
        <end position="356"/>
    </location>
</feature>
<dbReference type="InterPro" id="IPR030846">
    <property type="entry name" value="DnaG_bac"/>
</dbReference>
<dbReference type="Pfam" id="PF13155">
    <property type="entry name" value="Toprim_2"/>
    <property type="match status" value="1"/>
</dbReference>
<keyword evidence="5 12" id="KW-0235">DNA replication</keyword>
<evidence type="ECO:0000256" key="10">
    <source>
        <dbReference type="ARBA" id="ARBA00023125"/>
    </source>
</evidence>
<dbReference type="InterPro" id="IPR050219">
    <property type="entry name" value="DnaG_primase"/>
</dbReference>
<dbReference type="FunFam" id="3.90.580.10:FF:000001">
    <property type="entry name" value="DNA primase"/>
    <property type="match status" value="1"/>
</dbReference>
<dbReference type="GO" id="GO:0003677">
    <property type="term" value="F:DNA binding"/>
    <property type="evidence" value="ECO:0007669"/>
    <property type="project" value="UniProtKB-KW"/>
</dbReference>
<dbReference type="GO" id="GO:0006269">
    <property type="term" value="P:DNA replication, synthesis of primer"/>
    <property type="evidence" value="ECO:0007669"/>
    <property type="project" value="UniProtKB-UniRule"/>
</dbReference>
<comment type="subunit">
    <text evidence="12">Monomer. Interacts with DnaB.</text>
</comment>
<keyword evidence="8 12" id="KW-0862">Zinc</keyword>
<evidence type="ECO:0000256" key="11">
    <source>
        <dbReference type="ARBA" id="ARBA00023163"/>
    </source>
</evidence>
<dbReference type="InterPro" id="IPR006171">
    <property type="entry name" value="TOPRIM_dom"/>
</dbReference>
<protein>
    <recommendedName>
        <fullName evidence="12 13">DNA primase</fullName>
        <ecNumber evidence="12">2.7.7.101</ecNumber>
    </recommendedName>
</protein>
<evidence type="ECO:0000256" key="5">
    <source>
        <dbReference type="ARBA" id="ARBA00022705"/>
    </source>
</evidence>
<dbReference type="GO" id="GO:0008270">
    <property type="term" value="F:zinc ion binding"/>
    <property type="evidence" value="ECO:0007669"/>
    <property type="project" value="UniProtKB-UniRule"/>
</dbReference>
<dbReference type="EMBL" id="MGJL01000001">
    <property type="protein sequence ID" value="OGN08593.1"/>
    <property type="molecule type" value="Genomic_DNA"/>
</dbReference>
<dbReference type="PANTHER" id="PTHR30313:SF2">
    <property type="entry name" value="DNA PRIMASE"/>
    <property type="match status" value="1"/>
</dbReference>
<evidence type="ECO:0000256" key="1">
    <source>
        <dbReference type="ARBA" id="ARBA00022478"/>
    </source>
</evidence>
<dbReference type="CDD" id="cd03364">
    <property type="entry name" value="TOPRIM_DnaG_primases"/>
    <property type="match status" value="1"/>
</dbReference>
<dbReference type="AlphaFoldDB" id="A0A1F8F626"/>
<keyword evidence="3 12" id="KW-0808">Transferase</keyword>
<dbReference type="InterPro" id="IPR037068">
    <property type="entry name" value="DNA_primase_core_N_sf"/>
</dbReference>
<evidence type="ECO:0000256" key="4">
    <source>
        <dbReference type="ARBA" id="ARBA00022695"/>
    </source>
</evidence>
<evidence type="ECO:0000256" key="2">
    <source>
        <dbReference type="ARBA" id="ARBA00022515"/>
    </source>
</evidence>
<dbReference type="GO" id="GO:0005737">
    <property type="term" value="C:cytoplasm"/>
    <property type="evidence" value="ECO:0007669"/>
    <property type="project" value="TreeGrafter"/>
</dbReference>
<comment type="cofactor">
    <cofactor evidence="12 13 14">
        <name>Zn(2+)</name>
        <dbReference type="ChEBI" id="CHEBI:29105"/>
    </cofactor>
    <text evidence="12 13 14">Binds 1 zinc ion per monomer.</text>
</comment>
<keyword evidence="11 12" id="KW-0804">Transcription</keyword>
<keyword evidence="2 12" id="KW-0639">Primosome</keyword>
<dbReference type="Proteomes" id="UP000178023">
    <property type="component" value="Unassembled WGS sequence"/>
</dbReference>
<evidence type="ECO:0000256" key="7">
    <source>
        <dbReference type="ARBA" id="ARBA00022771"/>
    </source>
</evidence>
<dbReference type="EC" id="2.7.7.101" evidence="12"/>
<keyword evidence="4 12" id="KW-0548">Nucleotidyltransferase</keyword>
<dbReference type="Gene3D" id="3.90.980.10">
    <property type="entry name" value="DNA primase, catalytic core, N-terminal domain"/>
    <property type="match status" value="1"/>
</dbReference>
<evidence type="ECO:0000313" key="17">
    <source>
        <dbReference type="Proteomes" id="UP000178023"/>
    </source>
</evidence>
<dbReference type="GO" id="GO:1990077">
    <property type="term" value="C:primosome complex"/>
    <property type="evidence" value="ECO:0007669"/>
    <property type="project" value="UniProtKB-KW"/>
</dbReference>
<evidence type="ECO:0000256" key="3">
    <source>
        <dbReference type="ARBA" id="ARBA00022679"/>
    </source>
</evidence>
<evidence type="ECO:0000256" key="14">
    <source>
        <dbReference type="PIRSR" id="PIRSR002811-1"/>
    </source>
</evidence>
<keyword evidence="10 12" id="KW-0238">DNA-binding</keyword>
<dbReference type="SUPFAM" id="SSF56731">
    <property type="entry name" value="DNA primase core"/>
    <property type="match status" value="1"/>
</dbReference>
<keyword evidence="1 12" id="KW-0240">DNA-directed RNA polymerase</keyword>
<keyword evidence="9" id="KW-0460">Magnesium</keyword>
<proteinExistence type="inferred from homology"/>
<dbReference type="PIRSF" id="PIRSF002811">
    <property type="entry name" value="DnaG"/>
    <property type="match status" value="1"/>
</dbReference>
<dbReference type="Gene3D" id="3.90.580.10">
    <property type="entry name" value="Zinc finger, CHC2-type domain"/>
    <property type="match status" value="1"/>
</dbReference>
<dbReference type="InterPro" id="IPR002694">
    <property type="entry name" value="Znf_CHC2"/>
</dbReference>
<evidence type="ECO:0000259" key="15">
    <source>
        <dbReference type="PROSITE" id="PS50880"/>
    </source>
</evidence>
<dbReference type="InterPro" id="IPR013264">
    <property type="entry name" value="DNAG_N"/>
</dbReference>
<dbReference type="InterPro" id="IPR036977">
    <property type="entry name" value="DNA_primase_Znf_CHC2"/>
</dbReference>
<dbReference type="SMART" id="SM00493">
    <property type="entry name" value="TOPRIM"/>
    <property type="match status" value="1"/>
</dbReference>
<dbReference type="InterPro" id="IPR034151">
    <property type="entry name" value="TOPRIM_DnaG_bac"/>
</dbReference>
<evidence type="ECO:0000256" key="8">
    <source>
        <dbReference type="ARBA" id="ARBA00022833"/>
    </source>
</evidence>
<reference evidence="16 17" key="1">
    <citation type="journal article" date="2016" name="Nat. Commun.">
        <title>Thousands of microbial genomes shed light on interconnected biogeochemical processes in an aquifer system.</title>
        <authorList>
            <person name="Anantharaman K."/>
            <person name="Brown C.T."/>
            <person name="Hug L.A."/>
            <person name="Sharon I."/>
            <person name="Castelle C.J."/>
            <person name="Probst A.J."/>
            <person name="Thomas B.C."/>
            <person name="Singh A."/>
            <person name="Wilkins M.J."/>
            <person name="Karaoz U."/>
            <person name="Brodie E.L."/>
            <person name="Williams K.H."/>
            <person name="Hubbard S.S."/>
            <person name="Banfield J.F."/>
        </authorList>
    </citation>
    <scope>NUCLEOTIDE SEQUENCE [LARGE SCALE GENOMIC DNA]</scope>
</reference>
<dbReference type="PANTHER" id="PTHR30313">
    <property type="entry name" value="DNA PRIMASE"/>
    <property type="match status" value="1"/>
</dbReference>
<evidence type="ECO:0000256" key="13">
    <source>
        <dbReference type="PIRNR" id="PIRNR002811"/>
    </source>
</evidence>
<sequence>MSDVVEQIKSRLDVVDVLSEYLKVQKSGANFKARCPFHNEKTPSFYISPERQIWHCFGCSAGGDIFGFIKQIEGVEFPEALRTLAKKAGVQLEQYNPKVRDDKAKLYEICELASKFFEKQLKSSSTGQKALQYLISRGVRSETIDEFRLGFAPDDWHALGAFLKDRGYSSKEIIAAGLMVDNEGRQYDRFRSRITFPIADLSGQIVGFTGRIFEDVPTRKAVGIPTSDFNQATKELDKNQSVGAKYINTPQTAIYDKSRILYGLDKSRLNVKAVGRCLLVEGNMDALMSYQAGVNNVVATSGTALTQSHLTLLKRYADNLDFCFDTDQAGALATRRGIGLALGQNFNVNIVAINDKECKDPADYVKKYGKIWGDAVKSAKPVIEFYFDKATANFDQSVASKKLLVGVLAPLIKRLESRVEKAHWISRLAGFLRVKEELVEADIGLAKDDLAAYEPYEIQPKSSVSVSLAEAPLDVFNQTLASLVMRNPNLLKGGVKIDETLLDPRVALFIKTAATSGTEADGKKLIARAAKGTNENSNLALEFAYLKSQELWNDFKDSELADEFHGIYNKIRHRKISQQLAELELDIKQAELGKESGKVAELAGKFSKLAVELASIQNEKTQKNQ</sequence>
<evidence type="ECO:0000256" key="6">
    <source>
        <dbReference type="ARBA" id="ARBA00022723"/>
    </source>
</evidence>
<feature type="zinc finger region" description="CHC2-type" evidence="12 14">
    <location>
        <begin position="35"/>
        <end position="59"/>
    </location>
</feature>
<dbReference type="GO" id="GO:0000428">
    <property type="term" value="C:DNA-directed RNA polymerase complex"/>
    <property type="evidence" value="ECO:0007669"/>
    <property type="project" value="UniProtKB-KW"/>
</dbReference>
<organism evidence="16 17">
    <name type="scientific">Candidatus Yanofskybacteria bacterium RIFCSPHIGHO2_01_FULL_45_42</name>
    <dbReference type="NCBI Taxonomy" id="1802671"/>
    <lineage>
        <taxon>Bacteria</taxon>
        <taxon>Candidatus Yanofskyibacteriota</taxon>
    </lineage>
</organism>